<gene>
    <name evidence="1" type="ORF">MEC_00209</name>
</gene>
<dbReference type="EMBL" id="AIME01000003">
    <property type="protein sequence ID" value="EJF75654.1"/>
    <property type="molecule type" value="Genomic_DNA"/>
</dbReference>
<dbReference type="eggNOG" id="COG0433">
    <property type="taxonomic scope" value="Bacteria"/>
</dbReference>
<sequence length="140" mass="16295">MTKLAKNVAPKASNFLIERTFLDIDMMCATDLLGMERRRAEMFRDLERRHLIALGSALSRRSLRIIIDSVETMARSSSPKLMPLPTERADVKELVFTVSPEEILISFKQSRELVREKSIHRMLKEVVYKKEFLEEKKLIS</sequence>
<reference evidence="1 2" key="1">
    <citation type="submission" date="2012-03" db="EMBL/GenBank/DDBJ databases">
        <title>The Genome Sequence of Bartonella alsatica IBS 382.</title>
        <authorList>
            <consortium name="The Broad Institute Genome Sequencing Platform"/>
            <consortium name="The Broad Institute Genome Sequencing Center for Infectious Disease"/>
            <person name="Feldgarden M."/>
            <person name="Kirby J."/>
            <person name="Kosoy M."/>
            <person name="Birtles R."/>
            <person name="Probert W.S."/>
            <person name="Chiaraviglio L."/>
            <person name="Young S.K."/>
            <person name="Zeng Q."/>
            <person name="Gargeya S."/>
            <person name="Fitzgerald M."/>
            <person name="Haas B."/>
            <person name="Abouelleil A."/>
            <person name="Alvarado L."/>
            <person name="Arachchi H.M."/>
            <person name="Berlin A."/>
            <person name="Chapman S.B."/>
            <person name="Gearin G."/>
            <person name="Goldberg J."/>
            <person name="Griggs A."/>
            <person name="Gujja S."/>
            <person name="Hansen M."/>
            <person name="Heiman D."/>
            <person name="Howarth C."/>
            <person name="Larimer J."/>
            <person name="Lui A."/>
            <person name="MacDonald P.J.P."/>
            <person name="McCowen C."/>
            <person name="Montmayeur A."/>
            <person name="Murphy C."/>
            <person name="Neiman D."/>
            <person name="Pearson M."/>
            <person name="Priest M."/>
            <person name="Roberts A."/>
            <person name="Saif S."/>
            <person name="Shea T."/>
            <person name="Sisk P."/>
            <person name="Stolte C."/>
            <person name="Sykes S."/>
            <person name="Wortman J."/>
            <person name="Nusbaum C."/>
            <person name="Birren B."/>
        </authorList>
    </citation>
    <scope>NUCLEOTIDE SEQUENCE [LARGE SCALE GENOMIC DNA]</scope>
    <source>
        <strain evidence="1 2">IBS 382</strain>
    </source>
</reference>
<organism evidence="1 2">
    <name type="scientific">Bartonella alsatica IBS 382</name>
    <dbReference type="NCBI Taxonomy" id="1094551"/>
    <lineage>
        <taxon>Bacteria</taxon>
        <taxon>Pseudomonadati</taxon>
        <taxon>Pseudomonadota</taxon>
        <taxon>Alphaproteobacteria</taxon>
        <taxon>Hyphomicrobiales</taxon>
        <taxon>Bartonellaceae</taxon>
        <taxon>Bartonella</taxon>
    </lineage>
</organism>
<dbReference type="PATRIC" id="fig|1094551.3.peg.257"/>
<dbReference type="AlphaFoldDB" id="J0PZJ7"/>
<accession>J0PZJ7</accession>
<proteinExistence type="predicted"/>
<evidence type="ECO:0000313" key="1">
    <source>
        <dbReference type="EMBL" id="EJF75654.1"/>
    </source>
</evidence>
<protein>
    <submittedName>
        <fullName evidence="1">Uncharacterized protein</fullName>
    </submittedName>
</protein>
<name>J0PZJ7_9HYPH</name>
<evidence type="ECO:0000313" key="2">
    <source>
        <dbReference type="Proteomes" id="UP000008761"/>
    </source>
</evidence>
<dbReference type="STRING" id="1094551.MEC_00209"/>
<comment type="caution">
    <text evidence="1">The sequence shown here is derived from an EMBL/GenBank/DDBJ whole genome shotgun (WGS) entry which is preliminary data.</text>
</comment>
<dbReference type="Proteomes" id="UP000008761">
    <property type="component" value="Unassembled WGS sequence"/>
</dbReference>
<dbReference type="HOGENOM" id="CLU_1831189_0_0_5"/>